<dbReference type="Gene3D" id="3.90.1150.10">
    <property type="entry name" value="Aspartate Aminotransferase, domain 1"/>
    <property type="match status" value="1"/>
</dbReference>
<dbReference type="PANTHER" id="PTHR30244">
    <property type="entry name" value="TRANSAMINASE"/>
    <property type="match status" value="1"/>
</dbReference>
<reference evidence="4 5" key="1">
    <citation type="journal article" date="2015" name="Nature">
        <title>rRNA introns, odd ribosomes, and small enigmatic genomes across a large radiation of phyla.</title>
        <authorList>
            <person name="Brown C.T."/>
            <person name="Hug L.A."/>
            <person name="Thomas B.C."/>
            <person name="Sharon I."/>
            <person name="Castelle C.J."/>
            <person name="Singh A."/>
            <person name="Wilkins M.J."/>
            <person name="Williams K.H."/>
            <person name="Banfield J.F."/>
        </authorList>
    </citation>
    <scope>NUCLEOTIDE SEQUENCE [LARGE SCALE GENOMIC DNA]</scope>
</reference>
<gene>
    <name evidence="4" type="ORF">UT23_C0013G0005</name>
</gene>
<dbReference type="AlphaFoldDB" id="A0A0G0MAG2"/>
<evidence type="ECO:0000313" key="4">
    <source>
        <dbReference type="EMBL" id="KKQ97330.1"/>
    </source>
</evidence>
<organism evidence="4 5">
    <name type="scientific">Candidatus Woesebacteria bacterium GW2011_GWA1_39_12</name>
    <dbReference type="NCBI Taxonomy" id="1618549"/>
    <lineage>
        <taxon>Bacteria</taxon>
        <taxon>Candidatus Woeseibacteriota</taxon>
    </lineage>
</organism>
<dbReference type="Proteomes" id="UP000034325">
    <property type="component" value="Unassembled WGS sequence"/>
</dbReference>
<name>A0A0G0MAG2_9BACT</name>
<feature type="modified residue" description="N6-(pyridoxal phosphate)lysine" evidence="2">
    <location>
        <position position="185"/>
    </location>
</feature>
<accession>A0A0G0MAG2</accession>
<dbReference type="InterPro" id="IPR015422">
    <property type="entry name" value="PyrdxlP-dep_Trfase_small"/>
</dbReference>
<evidence type="ECO:0000256" key="2">
    <source>
        <dbReference type="PIRSR" id="PIRSR000390-2"/>
    </source>
</evidence>
<feature type="active site" description="Proton acceptor" evidence="1">
    <location>
        <position position="185"/>
    </location>
</feature>
<dbReference type="SUPFAM" id="SSF53383">
    <property type="entry name" value="PLP-dependent transferases"/>
    <property type="match status" value="1"/>
</dbReference>
<evidence type="ECO:0000256" key="3">
    <source>
        <dbReference type="RuleBase" id="RU004508"/>
    </source>
</evidence>
<keyword evidence="4" id="KW-0808">Transferase</keyword>
<sequence length="415" mass="46882">MKRPIAISLSPNSEKDDVILALKLLFSPIQWFNFRKTEDLEKQLSKIFGSDYKAIAVNSGRSALYLILKTLGIGQGDEVCLQALTCVAVPNSILWLKAKPVYIDVDNSFNLEPKDLSEKLSENTRAIIVQHSFGIPADLDKIKKFTQGRKITLIEDCALSLGGKFNNKLLGTIGDVSFFSFGRDKVISSIFGGFILCKDKKLCKKLLEERDKLNYPGARWVIQQLLHPILFSIILPLYNFGLGKTTFGKMMLFLFQKFGLLSKSVYRQEEIGKQPKVFPTKLPGALSILALNQLYKLDKFNNHRKEIANFYFKKLKVPNIKLPNKREGAVWVRFPIISEKAMKIFECLKKNGVLVGDWYKDIVVPVKNLSMVGYERGSCPNAQKLVGKILNLPTYPSLSKKDAEKVVHLIESCLN</sequence>
<evidence type="ECO:0000313" key="5">
    <source>
        <dbReference type="Proteomes" id="UP000034325"/>
    </source>
</evidence>
<dbReference type="InterPro" id="IPR015424">
    <property type="entry name" value="PyrdxlP-dep_Trfase"/>
</dbReference>
<keyword evidence="2 3" id="KW-0663">Pyridoxal phosphate</keyword>
<dbReference type="EMBL" id="LBWA01000013">
    <property type="protein sequence ID" value="KKQ97330.1"/>
    <property type="molecule type" value="Genomic_DNA"/>
</dbReference>
<proteinExistence type="inferred from homology"/>
<evidence type="ECO:0000256" key="1">
    <source>
        <dbReference type="PIRSR" id="PIRSR000390-1"/>
    </source>
</evidence>
<dbReference type="Gene3D" id="3.40.640.10">
    <property type="entry name" value="Type I PLP-dependent aspartate aminotransferase-like (Major domain)"/>
    <property type="match status" value="1"/>
</dbReference>
<dbReference type="InterPro" id="IPR015421">
    <property type="entry name" value="PyrdxlP-dep_Trfase_major"/>
</dbReference>
<dbReference type="Pfam" id="PF01041">
    <property type="entry name" value="DegT_DnrJ_EryC1"/>
    <property type="match status" value="2"/>
</dbReference>
<dbReference type="GO" id="GO:0008483">
    <property type="term" value="F:transaminase activity"/>
    <property type="evidence" value="ECO:0007669"/>
    <property type="project" value="UniProtKB-KW"/>
</dbReference>
<keyword evidence="4" id="KW-0032">Aminotransferase</keyword>
<dbReference type="GO" id="GO:0030170">
    <property type="term" value="F:pyridoxal phosphate binding"/>
    <property type="evidence" value="ECO:0007669"/>
    <property type="project" value="TreeGrafter"/>
</dbReference>
<protein>
    <submittedName>
        <fullName evidence="4">DegT/DnrJ/EryC1/StrS aminotransferase</fullName>
    </submittedName>
</protein>
<dbReference type="InterPro" id="IPR000653">
    <property type="entry name" value="DegT/StrS_aminotransferase"/>
</dbReference>
<dbReference type="PIRSF" id="PIRSF000390">
    <property type="entry name" value="PLP_StrS"/>
    <property type="match status" value="1"/>
</dbReference>
<dbReference type="GO" id="GO:0000271">
    <property type="term" value="P:polysaccharide biosynthetic process"/>
    <property type="evidence" value="ECO:0007669"/>
    <property type="project" value="TreeGrafter"/>
</dbReference>
<comment type="similarity">
    <text evidence="3">Belongs to the DegT/DnrJ/EryC1 family.</text>
</comment>
<dbReference type="PANTHER" id="PTHR30244:SF34">
    <property type="entry name" value="DTDP-4-AMINO-4,6-DIDEOXYGALACTOSE TRANSAMINASE"/>
    <property type="match status" value="1"/>
</dbReference>
<comment type="caution">
    <text evidence="4">The sequence shown here is derived from an EMBL/GenBank/DDBJ whole genome shotgun (WGS) entry which is preliminary data.</text>
</comment>